<dbReference type="PROSITE" id="PS01209">
    <property type="entry name" value="LDLRA_1"/>
    <property type="match status" value="2"/>
</dbReference>
<dbReference type="SUPFAM" id="SSF57424">
    <property type="entry name" value="LDL receptor-like module"/>
    <property type="match status" value="4"/>
</dbReference>
<feature type="region of interest" description="Disordered" evidence="3">
    <location>
        <begin position="230"/>
        <end position="259"/>
    </location>
</feature>
<dbReference type="STRING" id="568069.A0A1J1ITD7"/>
<dbReference type="InterPro" id="IPR036055">
    <property type="entry name" value="LDL_receptor-like_sf"/>
</dbReference>
<dbReference type="PANTHER" id="PTHR39069:SF1">
    <property type="entry name" value="ECDYSONE-INDUCIBLE GENE E1, ISOFORM A"/>
    <property type="match status" value="1"/>
</dbReference>
<dbReference type="PRINTS" id="PR00261">
    <property type="entry name" value="LDLRECEPTOR"/>
</dbReference>
<dbReference type="EMBL" id="CVRI01000059">
    <property type="protein sequence ID" value="CRL03471.1"/>
    <property type="molecule type" value="Genomic_DNA"/>
</dbReference>
<evidence type="ECO:0000256" key="2">
    <source>
        <dbReference type="PROSITE-ProRule" id="PRU00124"/>
    </source>
</evidence>
<proteinExistence type="predicted"/>
<accession>A0A1J1ITD7</accession>
<evidence type="ECO:0000256" key="4">
    <source>
        <dbReference type="SAM" id="SignalP"/>
    </source>
</evidence>
<dbReference type="Gene3D" id="4.10.400.10">
    <property type="entry name" value="Low-density Lipoprotein Receptor"/>
    <property type="match status" value="4"/>
</dbReference>
<dbReference type="SMART" id="SM00192">
    <property type="entry name" value="LDLa"/>
    <property type="match status" value="4"/>
</dbReference>
<feature type="disulfide bond" evidence="2">
    <location>
        <begin position="706"/>
        <end position="721"/>
    </location>
</feature>
<dbReference type="OrthoDB" id="9991628at2759"/>
<feature type="chain" id="PRO_5012746373" evidence="4">
    <location>
        <begin position="20"/>
        <end position="761"/>
    </location>
</feature>
<feature type="disulfide bond" evidence="2">
    <location>
        <begin position="636"/>
        <end position="654"/>
    </location>
</feature>
<dbReference type="InterPro" id="IPR023415">
    <property type="entry name" value="LDLR_class-A_CS"/>
</dbReference>
<feature type="disulfide bond" evidence="2">
    <location>
        <begin position="606"/>
        <end position="621"/>
    </location>
</feature>
<feature type="disulfide bond" evidence="2">
    <location>
        <begin position="694"/>
        <end position="712"/>
    </location>
</feature>
<name>A0A1J1ITD7_9DIPT</name>
<dbReference type="Pfam" id="PF01683">
    <property type="entry name" value="EB"/>
    <property type="match status" value="1"/>
</dbReference>
<dbReference type="PROSITE" id="PS50068">
    <property type="entry name" value="LDLRA_2"/>
    <property type="match status" value="4"/>
</dbReference>
<sequence>MINKLEVLILMIFVSVVTSMDQQEQSMVTLGIECHHDMDCSDHIKGSYCSLEGICECSPFYVTFNETICLPSQLLGNDCVKDEQCSMRVANSGCLDGACRCTEGFLQFRKHTCLVPAQPGTVCYSNHHCKMWDENSHCDFLIPNLFGRCQCTSPAKIVGLNCIAEQPNTEFDDGIKVINTLSELIYPQLHNNYESKQPELEIANSVTEAEITENLIDDEPKEHQEIINLQSYVDKDENNDEDEEEPEFSEPIDVTDSEHDEYHDEENEILDEHDDLETEFIQHETEPLLQDLANQVMHLIEDNTGKEDNLEGQSNVIDKENIVQTEATAVEETTEMIDNDAAVTAAADDASEALDSEQINGSQVMEGNKNEDLVELTTNAVETLTEKIDENESSLASEVPETTTDLPADDELPTTTEEIAMDTTTQVILELTSRTSVMEPNAEVATTITNFVHDKNEVVTTASPFSIEASTVDTRHKVHRAELDNLAVSLGLPCRSDKQCQHADPHTYCSEQNICECEAMRDAVVSTSCSAHNTGCAEGTFQCRSSGICISWFFVCDGRSDCSDGSDEECTFDIYGTKKTNETVDCPQQSFKCYRSGRCVSKAALCDGKPQCPGAEDEENCDFRKSRRCPANTFPCRSGECLPEFEFCNAIVSCRDGSDEPPHLCGSNIIISNSFQRPQSFAVARGNRYCPLKCGNGRCRSSAIVCSGRDGCGDGSDEQNCSVCRCPVPSPKTASTTTQQSTFKRIRKNRIGWFQFLKSLN</sequence>
<organism evidence="6 7">
    <name type="scientific">Clunio marinus</name>
    <dbReference type="NCBI Taxonomy" id="568069"/>
    <lineage>
        <taxon>Eukaryota</taxon>
        <taxon>Metazoa</taxon>
        <taxon>Ecdysozoa</taxon>
        <taxon>Arthropoda</taxon>
        <taxon>Hexapoda</taxon>
        <taxon>Insecta</taxon>
        <taxon>Pterygota</taxon>
        <taxon>Neoptera</taxon>
        <taxon>Endopterygota</taxon>
        <taxon>Diptera</taxon>
        <taxon>Nematocera</taxon>
        <taxon>Chironomoidea</taxon>
        <taxon>Chironomidae</taxon>
        <taxon>Clunio</taxon>
    </lineage>
</organism>
<comment type="caution">
    <text evidence="2">Lacks conserved residue(s) required for the propagation of feature annotation.</text>
</comment>
<dbReference type="InterPro" id="IPR002172">
    <property type="entry name" value="LDrepeatLR_classA_rpt"/>
</dbReference>
<keyword evidence="7" id="KW-1185">Reference proteome</keyword>
<evidence type="ECO:0000256" key="3">
    <source>
        <dbReference type="SAM" id="MobiDB-lite"/>
    </source>
</evidence>
<evidence type="ECO:0000256" key="1">
    <source>
        <dbReference type="ARBA" id="ARBA00023157"/>
    </source>
</evidence>
<dbReference type="PANTHER" id="PTHR39069">
    <property type="entry name" value="ECDYSONE-INDUCIBLE GENE E1, ISOFORM A"/>
    <property type="match status" value="1"/>
</dbReference>
<feature type="domain" description="EB" evidence="5">
    <location>
        <begin position="67"/>
        <end position="113"/>
    </location>
</feature>
<feature type="disulfide bond" evidence="2">
    <location>
        <begin position="629"/>
        <end position="641"/>
    </location>
</feature>
<keyword evidence="1 2" id="KW-1015">Disulfide bond</keyword>
<dbReference type="Pfam" id="PF00057">
    <property type="entry name" value="Ldl_recept_a"/>
    <property type="match status" value="3"/>
</dbReference>
<feature type="signal peptide" evidence="4">
    <location>
        <begin position="1"/>
        <end position="19"/>
    </location>
</feature>
<evidence type="ECO:0000313" key="6">
    <source>
        <dbReference type="EMBL" id="CRL03471.1"/>
    </source>
</evidence>
<gene>
    <name evidence="6" type="ORF">CLUMA_CG016453</name>
</gene>
<reference evidence="6 7" key="1">
    <citation type="submission" date="2015-04" db="EMBL/GenBank/DDBJ databases">
        <authorList>
            <person name="Syromyatnikov M.Y."/>
            <person name="Popov V.N."/>
        </authorList>
    </citation>
    <scope>NUCLEOTIDE SEQUENCE [LARGE SCALE GENOMIC DNA]</scope>
</reference>
<feature type="compositionally biased region" description="Acidic residues" evidence="3">
    <location>
        <begin position="237"/>
        <end position="255"/>
    </location>
</feature>
<dbReference type="InterPro" id="IPR006149">
    <property type="entry name" value="EB_dom"/>
</dbReference>
<dbReference type="CDD" id="cd00112">
    <property type="entry name" value="LDLa"/>
    <property type="match status" value="4"/>
</dbReference>
<evidence type="ECO:0000313" key="7">
    <source>
        <dbReference type="Proteomes" id="UP000183832"/>
    </source>
</evidence>
<dbReference type="AlphaFoldDB" id="A0A1J1ITD7"/>
<keyword evidence="4" id="KW-0732">Signal</keyword>
<protein>
    <submittedName>
        <fullName evidence="6">CLUMA_CG016453, isoform A</fullName>
    </submittedName>
</protein>
<dbReference type="Proteomes" id="UP000183832">
    <property type="component" value="Unassembled WGS sequence"/>
</dbReference>
<evidence type="ECO:0000259" key="5">
    <source>
        <dbReference type="Pfam" id="PF01683"/>
    </source>
</evidence>